<evidence type="ECO:0000313" key="2">
    <source>
        <dbReference type="EMBL" id="GAA5190693.1"/>
    </source>
</evidence>
<comment type="caution">
    <text evidence="2">The sequence shown here is derived from an EMBL/GenBank/DDBJ whole genome shotgun (WGS) entry which is preliminary data.</text>
</comment>
<keyword evidence="3" id="KW-1185">Reference proteome</keyword>
<dbReference type="EMBL" id="BAABLF010000008">
    <property type="protein sequence ID" value="GAA5190693.1"/>
    <property type="molecule type" value="Genomic_DNA"/>
</dbReference>
<feature type="transmembrane region" description="Helical" evidence="1">
    <location>
        <begin position="6"/>
        <end position="27"/>
    </location>
</feature>
<proteinExistence type="predicted"/>
<name>A0ABP9S2T5_9GAMM</name>
<evidence type="ECO:0000313" key="3">
    <source>
        <dbReference type="Proteomes" id="UP001501600"/>
    </source>
</evidence>
<dbReference type="RefSeq" id="WP_345316525.1">
    <property type="nucleotide sequence ID" value="NZ_BAABLF010000008.1"/>
</dbReference>
<accession>A0ABP9S2T5</accession>
<gene>
    <name evidence="2" type="ORF">GCM10025772_15950</name>
</gene>
<feature type="transmembrane region" description="Helical" evidence="1">
    <location>
        <begin position="47"/>
        <end position="66"/>
    </location>
</feature>
<organism evidence="2 3">
    <name type="scientific">Ferrimonas gelatinilytica</name>
    <dbReference type="NCBI Taxonomy" id="1255257"/>
    <lineage>
        <taxon>Bacteria</taxon>
        <taxon>Pseudomonadati</taxon>
        <taxon>Pseudomonadota</taxon>
        <taxon>Gammaproteobacteria</taxon>
        <taxon>Alteromonadales</taxon>
        <taxon>Ferrimonadaceae</taxon>
        <taxon>Ferrimonas</taxon>
    </lineage>
</organism>
<keyword evidence="1" id="KW-0812">Transmembrane</keyword>
<keyword evidence="1" id="KW-0472">Membrane</keyword>
<reference evidence="3" key="1">
    <citation type="journal article" date="2019" name="Int. J. Syst. Evol. Microbiol.">
        <title>The Global Catalogue of Microorganisms (GCM) 10K type strain sequencing project: providing services to taxonomists for standard genome sequencing and annotation.</title>
        <authorList>
            <consortium name="The Broad Institute Genomics Platform"/>
            <consortium name="The Broad Institute Genome Sequencing Center for Infectious Disease"/>
            <person name="Wu L."/>
            <person name="Ma J."/>
        </authorList>
    </citation>
    <scope>NUCLEOTIDE SEQUENCE [LARGE SCALE GENOMIC DNA]</scope>
    <source>
        <strain evidence="3">JCM 18720</strain>
    </source>
</reference>
<protein>
    <submittedName>
        <fullName evidence="2">Uncharacterized protein</fullName>
    </submittedName>
</protein>
<evidence type="ECO:0000256" key="1">
    <source>
        <dbReference type="SAM" id="Phobius"/>
    </source>
</evidence>
<keyword evidence="1" id="KW-1133">Transmembrane helix</keyword>
<dbReference type="Proteomes" id="UP001501600">
    <property type="component" value="Unassembled WGS sequence"/>
</dbReference>
<sequence length="166" mass="18505">MEETGLSWSPIYSGLIGGLVVAAMVFLKNNKSKTEGDIHHLEFGLLFKGFSIAIIPFTVFVLYAITQSYEGQEIAASLVGLGFVAGAIFFPYQAFFVKFSYDNDHIYFKSPIAGDNKASWKDVEKVGYSWLLQADYIIVAGIGRIWCSNMLNGYGELMEFIGRKKK</sequence>
<feature type="transmembrane region" description="Helical" evidence="1">
    <location>
        <begin position="78"/>
        <end position="97"/>
    </location>
</feature>